<dbReference type="SUPFAM" id="SSF56219">
    <property type="entry name" value="DNase I-like"/>
    <property type="match status" value="1"/>
</dbReference>
<sequence>MEGFSQALEYCQLEGLGFYERPFTWDNNHKDGTYIEERLDRAVASDSWSQLYPTTVVYHLRRCGSDHNPIMLRLNDMEEEVRWGQYFKYEAHWKEHEDCKSVIKQGWEDMGDNSVMGRLRRCEERLKSWSKQTFGSLRSRHIKTEKALDRIYKLEKTEAILAQRRVLENELEDIMLLEELKWK</sequence>
<dbReference type="Proteomes" id="UP001497516">
    <property type="component" value="Chromosome 5"/>
</dbReference>
<keyword evidence="2" id="KW-1185">Reference proteome</keyword>
<dbReference type="PANTHER" id="PTHR33710:SF71">
    <property type="entry name" value="ENDONUCLEASE_EXONUCLEASE_PHOSPHATASE DOMAIN-CONTAINING PROTEIN"/>
    <property type="match status" value="1"/>
</dbReference>
<dbReference type="AlphaFoldDB" id="A0AAV2EZD5"/>
<name>A0AAV2EZD5_9ROSI</name>
<dbReference type="Gene3D" id="3.60.10.10">
    <property type="entry name" value="Endonuclease/exonuclease/phosphatase"/>
    <property type="match status" value="1"/>
</dbReference>
<evidence type="ECO:0000313" key="1">
    <source>
        <dbReference type="EMBL" id="CAL1391117.1"/>
    </source>
</evidence>
<dbReference type="InterPro" id="IPR036691">
    <property type="entry name" value="Endo/exonu/phosph_ase_sf"/>
</dbReference>
<organism evidence="1 2">
    <name type="scientific">Linum trigynum</name>
    <dbReference type="NCBI Taxonomy" id="586398"/>
    <lineage>
        <taxon>Eukaryota</taxon>
        <taxon>Viridiplantae</taxon>
        <taxon>Streptophyta</taxon>
        <taxon>Embryophyta</taxon>
        <taxon>Tracheophyta</taxon>
        <taxon>Spermatophyta</taxon>
        <taxon>Magnoliopsida</taxon>
        <taxon>eudicotyledons</taxon>
        <taxon>Gunneridae</taxon>
        <taxon>Pentapetalae</taxon>
        <taxon>rosids</taxon>
        <taxon>fabids</taxon>
        <taxon>Malpighiales</taxon>
        <taxon>Linaceae</taxon>
        <taxon>Linum</taxon>
    </lineage>
</organism>
<gene>
    <name evidence="1" type="ORF">LTRI10_LOCUS31861</name>
</gene>
<reference evidence="1 2" key="1">
    <citation type="submission" date="2024-04" db="EMBL/GenBank/DDBJ databases">
        <authorList>
            <person name="Fracassetti M."/>
        </authorList>
    </citation>
    <scope>NUCLEOTIDE SEQUENCE [LARGE SCALE GENOMIC DNA]</scope>
</reference>
<protein>
    <submittedName>
        <fullName evidence="1">Uncharacterized protein</fullName>
    </submittedName>
</protein>
<evidence type="ECO:0000313" key="2">
    <source>
        <dbReference type="Proteomes" id="UP001497516"/>
    </source>
</evidence>
<dbReference type="EMBL" id="OZ034818">
    <property type="protein sequence ID" value="CAL1391117.1"/>
    <property type="molecule type" value="Genomic_DNA"/>
</dbReference>
<accession>A0AAV2EZD5</accession>
<dbReference type="PANTHER" id="PTHR33710">
    <property type="entry name" value="BNAC02G09200D PROTEIN"/>
    <property type="match status" value="1"/>
</dbReference>
<proteinExistence type="predicted"/>